<proteinExistence type="predicted"/>
<dbReference type="RefSeq" id="WP_235594159.1">
    <property type="nucleotide sequence ID" value="NZ_BJCS01000005.1"/>
</dbReference>
<sequence>MSVSAELMHGSLKGLLLGGWAAGSYLLLILLFQGINSMVRQRKRFRSFGIRSSPRRGTWASITQLKPVKHLAEEMEVADMKIGVEVVMAFMLLIGLTGFFGSDAAMGLLQQRYAYGVISAPGYHVWTLSGAVAILLGSLPYFYVRFRVQHKRHRIALRMIMLVQNLIGHYRPSLTLADIIVKSSRTMPDEVKSEWRRLELALHMKPVDEALYEFARRVQSEWADDLADLLLIGAHYGTDMTESLHHLVSRMQTAKRNEENRLAMITVYRLGTSFMIGFAFFVVGFNIYADAANYSHYFLNPGGKMLLVVSFAVMFVSMLLVVRSGRKAF</sequence>
<dbReference type="PANTHER" id="PTHR35007:SF1">
    <property type="entry name" value="PILUS ASSEMBLY PROTEIN"/>
    <property type="match status" value="1"/>
</dbReference>
<protein>
    <submittedName>
        <fullName evidence="1">Uncharacterized protein</fullName>
    </submittedName>
</protein>
<dbReference type="Proteomes" id="UP000061660">
    <property type="component" value="Chromosome"/>
</dbReference>
<keyword evidence="2" id="KW-1185">Reference proteome</keyword>
<dbReference type="STRING" id="162209.IJ22_35030"/>
<reference evidence="2" key="1">
    <citation type="submission" date="2015-12" db="EMBL/GenBank/DDBJ databases">
        <title>Complete genome sequences of two moderately thermophilic Paenibacillus species.</title>
        <authorList>
            <person name="Butler R.III."/>
            <person name="Wang J."/>
            <person name="Stark B.C."/>
            <person name="Pombert J.-F."/>
        </authorList>
    </citation>
    <scope>NUCLEOTIDE SEQUENCE [LARGE SCALE GENOMIC DNA]</scope>
    <source>
        <strain evidence="2">32O-Y</strain>
    </source>
</reference>
<dbReference type="EMBL" id="CP013652">
    <property type="protein sequence ID" value="ALS23841.1"/>
    <property type="molecule type" value="Genomic_DNA"/>
</dbReference>
<accession>A0A0U2UPC6</accession>
<name>A0A0U2UPC6_9BACL</name>
<dbReference type="PANTHER" id="PTHR35007">
    <property type="entry name" value="INTEGRAL MEMBRANE PROTEIN-RELATED"/>
    <property type="match status" value="1"/>
</dbReference>
<dbReference type="AlphaFoldDB" id="A0A0U2UPC6"/>
<reference evidence="1 2" key="2">
    <citation type="journal article" date="2016" name="Genome Announc.">
        <title>Complete Genome Sequences of Two Interactive Moderate Thermophiles, Paenibacillus napthalenovorans 32O-Y and Paenibacillus sp. 32O-W.</title>
        <authorList>
            <person name="Butler R.R.III."/>
            <person name="Wang J."/>
            <person name="Stark B.C."/>
            <person name="Pombert J.F."/>
        </authorList>
    </citation>
    <scope>NUCLEOTIDE SEQUENCE [LARGE SCALE GENOMIC DNA]</scope>
    <source>
        <strain evidence="1 2">32O-Y</strain>
    </source>
</reference>
<evidence type="ECO:0000313" key="2">
    <source>
        <dbReference type="Proteomes" id="UP000061660"/>
    </source>
</evidence>
<evidence type="ECO:0000313" key="1">
    <source>
        <dbReference type="EMBL" id="ALS23841.1"/>
    </source>
</evidence>
<gene>
    <name evidence="1" type="ORF">IJ22_35030</name>
</gene>
<organism evidence="1 2">
    <name type="scientific">Paenibacillus naphthalenovorans</name>
    <dbReference type="NCBI Taxonomy" id="162209"/>
    <lineage>
        <taxon>Bacteria</taxon>
        <taxon>Bacillati</taxon>
        <taxon>Bacillota</taxon>
        <taxon>Bacilli</taxon>
        <taxon>Bacillales</taxon>
        <taxon>Paenibacillaceae</taxon>
        <taxon>Paenibacillus</taxon>
    </lineage>
</organism>
<dbReference type="KEGG" id="pnp:IJ22_35030"/>
<dbReference type="PATRIC" id="fig|162209.4.peg.3721"/>